<organism evidence="2 3">
    <name type="scientific">Gordonia polyisoprenivorans (strain DSM 44266 / VH2)</name>
    <dbReference type="NCBI Taxonomy" id="1112204"/>
    <lineage>
        <taxon>Bacteria</taxon>
        <taxon>Bacillati</taxon>
        <taxon>Actinomycetota</taxon>
        <taxon>Actinomycetes</taxon>
        <taxon>Mycobacteriales</taxon>
        <taxon>Gordoniaceae</taxon>
        <taxon>Gordonia</taxon>
    </lineage>
</organism>
<gene>
    <name evidence="2" type="ordered locus">GPOL_c22890</name>
</gene>
<dbReference type="STRING" id="1112204.GPOL_c22890"/>
<evidence type="ECO:0000259" key="1">
    <source>
        <dbReference type="PROSITE" id="PS50995"/>
    </source>
</evidence>
<dbReference type="InterPro" id="IPR039422">
    <property type="entry name" value="MarR/SlyA-like"/>
</dbReference>
<evidence type="ECO:0000313" key="3">
    <source>
        <dbReference type="Proteomes" id="UP000009154"/>
    </source>
</evidence>
<dbReference type="PANTHER" id="PTHR33164:SF104">
    <property type="entry name" value="TRANSCRIPTIONAL REGULATORY PROTEIN"/>
    <property type="match status" value="1"/>
</dbReference>
<evidence type="ECO:0000313" key="2">
    <source>
        <dbReference type="EMBL" id="AFA73319.1"/>
    </source>
</evidence>
<protein>
    <submittedName>
        <fullName evidence="2">Putative transcriptional regulator, MarR family</fullName>
    </submittedName>
</protein>
<dbReference type="EMBL" id="CP003119">
    <property type="protein sequence ID" value="AFA73319.1"/>
    <property type="molecule type" value="Genomic_DNA"/>
</dbReference>
<dbReference type="InterPro" id="IPR000835">
    <property type="entry name" value="HTH_MarR-typ"/>
</dbReference>
<dbReference type="Proteomes" id="UP000009154">
    <property type="component" value="Chromosome"/>
</dbReference>
<dbReference type="GO" id="GO:0006950">
    <property type="term" value="P:response to stress"/>
    <property type="evidence" value="ECO:0007669"/>
    <property type="project" value="TreeGrafter"/>
</dbReference>
<dbReference type="InterPro" id="IPR036390">
    <property type="entry name" value="WH_DNA-bd_sf"/>
</dbReference>
<dbReference type="SMART" id="SM00347">
    <property type="entry name" value="HTH_MARR"/>
    <property type="match status" value="1"/>
</dbReference>
<dbReference type="KEGG" id="gpo:GPOL_c22890"/>
<sequence>MSNDLDEWLAATPGIDSNTDAATEAARQRIGRLSHMLAAVLDEVAAAHHLTPGDWEALSVMARSGGACTPTMIGDALALTSGTVSTRIRRLIDGGLVTRTPDGPVDRRSRPVRLTPTGWRRWRRATEDRVRLERELFGSLSSAQTDQLNELLTVALAGFESRYGRAPAHDRVG</sequence>
<dbReference type="Gene3D" id="1.10.10.10">
    <property type="entry name" value="Winged helix-like DNA-binding domain superfamily/Winged helix DNA-binding domain"/>
    <property type="match status" value="1"/>
</dbReference>
<keyword evidence="3" id="KW-1185">Reference proteome</keyword>
<name>H6N1K0_GORPV</name>
<proteinExistence type="predicted"/>
<dbReference type="GO" id="GO:0003700">
    <property type="term" value="F:DNA-binding transcription factor activity"/>
    <property type="evidence" value="ECO:0007669"/>
    <property type="project" value="InterPro"/>
</dbReference>
<dbReference type="Pfam" id="PF12802">
    <property type="entry name" value="MarR_2"/>
    <property type="match status" value="1"/>
</dbReference>
<feature type="domain" description="HTH marR-type" evidence="1">
    <location>
        <begin position="23"/>
        <end position="157"/>
    </location>
</feature>
<dbReference type="PANTHER" id="PTHR33164">
    <property type="entry name" value="TRANSCRIPTIONAL REGULATOR, MARR FAMILY"/>
    <property type="match status" value="1"/>
</dbReference>
<dbReference type="PROSITE" id="PS50995">
    <property type="entry name" value="HTH_MARR_2"/>
    <property type="match status" value="1"/>
</dbReference>
<dbReference type="InterPro" id="IPR036388">
    <property type="entry name" value="WH-like_DNA-bd_sf"/>
</dbReference>
<reference evidence="2 3" key="1">
    <citation type="journal article" date="2012" name="Appl. Environ. Microbiol.">
        <title>Involvement of two latex-clearing proteins during rubber degradation and insights into the subsequent degradation pathway revealed by the genome sequence of Gordonia polyisoprenivorans strain VH2.</title>
        <authorList>
            <person name="Hiessl S."/>
            <person name="Schuldes J."/>
            <person name="Thurmer A."/>
            <person name="Halbsguth T."/>
            <person name="Broker D."/>
            <person name="Angelov A."/>
            <person name="Liebl W."/>
            <person name="Daniel R."/>
            <person name="Steinbuchel A."/>
        </authorList>
    </citation>
    <scope>NUCLEOTIDE SEQUENCE [LARGE SCALE GENOMIC DNA]</scope>
    <source>
        <strain evidence="3">DSM 44266 / VH2</strain>
    </source>
</reference>
<dbReference type="eggNOG" id="COG1846">
    <property type="taxonomic scope" value="Bacteria"/>
</dbReference>
<dbReference type="AlphaFoldDB" id="H6N1K0"/>
<accession>H6N1K0</accession>
<dbReference type="SUPFAM" id="SSF46785">
    <property type="entry name" value="Winged helix' DNA-binding domain"/>
    <property type="match status" value="1"/>
</dbReference>
<dbReference type="HOGENOM" id="CLU_083287_27_5_11"/>